<sequence length="348" mass="39547">MNIEEKWPVLGRHERAAEWLTIWTNLGRAPRTIDAYARGLAEYLLVCEREGVDPLTANRSQVALFVRELATRPHRRGVNVVALDSGVGLSNATLQQRLVSVRLFYDFLIEEGVRDSNPVGRGRYTPGRHFGAGSRPLVARMVKLPWIPSEAEWLQLLEVFRPEPIRNRLMLALAYDSALRREELCTLRTDDFDPAHRTLRVRAETTKTRRERVVPYSASTGVLLAGYLDHRSTLSRARGPLFLSESRRNHGDPLTLWTWSKVVRRVALAAGVPRFSTHTTRHLCLTDLARMGWELHAIATFAGHQSTETTLRYIHLSGRELSAQLNRSMAHLHAQRVSMLTEIAETQV</sequence>
<proteinExistence type="predicted"/>
<evidence type="ECO:0000256" key="2">
    <source>
        <dbReference type="ARBA" id="ARBA00023125"/>
    </source>
</evidence>
<dbReference type="GO" id="GO:0006310">
    <property type="term" value="P:DNA recombination"/>
    <property type="evidence" value="ECO:0007669"/>
    <property type="project" value="UniProtKB-KW"/>
</dbReference>
<dbReference type="SUPFAM" id="SSF56349">
    <property type="entry name" value="DNA breaking-rejoining enzymes"/>
    <property type="match status" value="1"/>
</dbReference>
<dbReference type="InterPro" id="IPR050090">
    <property type="entry name" value="Tyrosine_recombinase_XerCD"/>
</dbReference>
<comment type="caution">
    <text evidence="6">The sequence shown here is derived from an EMBL/GenBank/DDBJ whole genome shotgun (WGS) entry which is preliminary data.</text>
</comment>
<dbReference type="PROSITE" id="PS51900">
    <property type="entry name" value="CB"/>
    <property type="match status" value="1"/>
</dbReference>
<dbReference type="PANTHER" id="PTHR30349:SF81">
    <property type="entry name" value="TYROSINE RECOMBINASE XERC"/>
    <property type="match status" value="1"/>
</dbReference>
<keyword evidence="1" id="KW-0229">DNA integration</keyword>
<dbReference type="Pfam" id="PF02899">
    <property type="entry name" value="Phage_int_SAM_1"/>
    <property type="match status" value="1"/>
</dbReference>
<dbReference type="InterPro" id="IPR004107">
    <property type="entry name" value="Integrase_SAM-like_N"/>
</dbReference>
<keyword evidence="2" id="KW-0238">DNA-binding</keyword>
<dbReference type="CDD" id="cd00397">
    <property type="entry name" value="DNA_BRE_C"/>
    <property type="match status" value="1"/>
</dbReference>
<dbReference type="InterPro" id="IPR010998">
    <property type="entry name" value="Integrase_recombinase_N"/>
</dbReference>
<evidence type="ECO:0000256" key="3">
    <source>
        <dbReference type="ARBA" id="ARBA00023172"/>
    </source>
</evidence>
<dbReference type="InterPro" id="IPR011010">
    <property type="entry name" value="DNA_brk_join_enz"/>
</dbReference>
<dbReference type="AlphaFoldDB" id="A0A1J5QA06"/>
<evidence type="ECO:0000259" key="5">
    <source>
        <dbReference type="PROSITE" id="PS51900"/>
    </source>
</evidence>
<dbReference type="InterPro" id="IPR044068">
    <property type="entry name" value="CB"/>
</dbReference>
<dbReference type="PANTHER" id="PTHR30349">
    <property type="entry name" value="PHAGE INTEGRASE-RELATED"/>
    <property type="match status" value="1"/>
</dbReference>
<accession>A0A1J5QA06</accession>
<gene>
    <name evidence="6" type="primary">xerC_49</name>
    <name evidence="6" type="ORF">GALL_377660</name>
</gene>
<evidence type="ECO:0000313" key="6">
    <source>
        <dbReference type="EMBL" id="OIQ80478.1"/>
    </source>
</evidence>
<dbReference type="Pfam" id="PF00589">
    <property type="entry name" value="Phage_integrase"/>
    <property type="match status" value="1"/>
</dbReference>
<dbReference type="GO" id="GO:0015074">
    <property type="term" value="P:DNA integration"/>
    <property type="evidence" value="ECO:0007669"/>
    <property type="project" value="UniProtKB-KW"/>
</dbReference>
<dbReference type="Gene3D" id="1.10.443.10">
    <property type="entry name" value="Intergrase catalytic core"/>
    <property type="match status" value="1"/>
</dbReference>
<dbReference type="GO" id="GO:0003677">
    <property type="term" value="F:DNA binding"/>
    <property type="evidence" value="ECO:0007669"/>
    <property type="project" value="UniProtKB-KW"/>
</dbReference>
<name>A0A1J5QA06_9ZZZZ</name>
<feature type="domain" description="Tyr recombinase" evidence="4">
    <location>
        <begin position="143"/>
        <end position="326"/>
    </location>
</feature>
<protein>
    <submittedName>
        <fullName evidence="6">Tyrosine recombinase XerC</fullName>
    </submittedName>
</protein>
<keyword evidence="3" id="KW-0233">DNA recombination</keyword>
<dbReference type="SUPFAM" id="SSF47823">
    <property type="entry name" value="lambda integrase-like, N-terminal domain"/>
    <property type="match status" value="1"/>
</dbReference>
<organism evidence="6">
    <name type="scientific">mine drainage metagenome</name>
    <dbReference type="NCBI Taxonomy" id="410659"/>
    <lineage>
        <taxon>unclassified sequences</taxon>
        <taxon>metagenomes</taxon>
        <taxon>ecological metagenomes</taxon>
    </lineage>
</organism>
<dbReference type="EMBL" id="MLJW01001055">
    <property type="protein sequence ID" value="OIQ80478.1"/>
    <property type="molecule type" value="Genomic_DNA"/>
</dbReference>
<reference evidence="6" key="1">
    <citation type="submission" date="2016-10" db="EMBL/GenBank/DDBJ databases">
        <title>Sequence of Gallionella enrichment culture.</title>
        <authorList>
            <person name="Poehlein A."/>
            <person name="Muehling M."/>
            <person name="Daniel R."/>
        </authorList>
    </citation>
    <scope>NUCLEOTIDE SEQUENCE</scope>
</reference>
<evidence type="ECO:0000256" key="1">
    <source>
        <dbReference type="ARBA" id="ARBA00022908"/>
    </source>
</evidence>
<evidence type="ECO:0000259" key="4">
    <source>
        <dbReference type="PROSITE" id="PS51898"/>
    </source>
</evidence>
<dbReference type="PROSITE" id="PS51898">
    <property type="entry name" value="TYR_RECOMBINASE"/>
    <property type="match status" value="1"/>
</dbReference>
<feature type="domain" description="Core-binding (CB)" evidence="5">
    <location>
        <begin position="14"/>
        <end position="109"/>
    </location>
</feature>
<dbReference type="InterPro" id="IPR002104">
    <property type="entry name" value="Integrase_catalytic"/>
</dbReference>
<dbReference type="Gene3D" id="1.10.150.130">
    <property type="match status" value="1"/>
</dbReference>
<dbReference type="InterPro" id="IPR013762">
    <property type="entry name" value="Integrase-like_cat_sf"/>
</dbReference>